<dbReference type="EMBL" id="CAJZBQ010000004">
    <property type="protein sequence ID" value="CAG9311354.1"/>
    <property type="molecule type" value="Genomic_DNA"/>
</dbReference>
<dbReference type="SMART" id="SM00174">
    <property type="entry name" value="RHO"/>
    <property type="match status" value="1"/>
</dbReference>
<dbReference type="GO" id="GO:0005525">
    <property type="term" value="F:GTP binding"/>
    <property type="evidence" value="ECO:0007669"/>
    <property type="project" value="InterPro"/>
</dbReference>
<reference evidence="3" key="1">
    <citation type="submission" date="2021-09" db="EMBL/GenBank/DDBJ databases">
        <authorList>
            <consortium name="AG Swart"/>
            <person name="Singh M."/>
            <person name="Singh A."/>
            <person name="Seah K."/>
            <person name="Emmerich C."/>
        </authorList>
    </citation>
    <scope>NUCLEOTIDE SEQUENCE</scope>
    <source>
        <strain evidence="3">ATCC30299</strain>
    </source>
</reference>
<evidence type="ECO:0000256" key="1">
    <source>
        <dbReference type="ARBA" id="ARBA00022741"/>
    </source>
</evidence>
<evidence type="ECO:0000313" key="4">
    <source>
        <dbReference type="Proteomes" id="UP001162131"/>
    </source>
</evidence>
<organism evidence="3 4">
    <name type="scientific">Blepharisma stoltei</name>
    <dbReference type="NCBI Taxonomy" id="1481888"/>
    <lineage>
        <taxon>Eukaryota</taxon>
        <taxon>Sar</taxon>
        <taxon>Alveolata</taxon>
        <taxon>Ciliophora</taxon>
        <taxon>Postciliodesmatophora</taxon>
        <taxon>Heterotrichea</taxon>
        <taxon>Heterotrichida</taxon>
        <taxon>Blepharismidae</taxon>
        <taxon>Blepharisma</taxon>
    </lineage>
</organism>
<dbReference type="SMART" id="SM00176">
    <property type="entry name" value="RAN"/>
    <property type="match status" value="1"/>
</dbReference>
<keyword evidence="1" id="KW-0547">Nucleotide-binding</keyword>
<dbReference type="PROSITE" id="PS51419">
    <property type="entry name" value="RAB"/>
    <property type="match status" value="1"/>
</dbReference>
<dbReference type="PROSITE" id="PS51417">
    <property type="entry name" value="ARF"/>
    <property type="match status" value="1"/>
</dbReference>
<dbReference type="SMART" id="SM00175">
    <property type="entry name" value="RAB"/>
    <property type="match status" value="1"/>
</dbReference>
<gene>
    <name evidence="3" type="ORF">BSTOLATCC_MIC3644</name>
</gene>
<name>A0AAU9IJQ4_9CILI</name>
<dbReference type="GO" id="GO:0003924">
    <property type="term" value="F:GTPase activity"/>
    <property type="evidence" value="ECO:0007669"/>
    <property type="project" value="InterPro"/>
</dbReference>
<dbReference type="AlphaFoldDB" id="A0AAU9IJQ4"/>
<protein>
    <submittedName>
        <fullName evidence="3">Uncharacterized protein</fullName>
    </submittedName>
</protein>
<dbReference type="PROSITE" id="PS51421">
    <property type="entry name" value="RAS"/>
    <property type="match status" value="1"/>
</dbReference>
<evidence type="ECO:0000313" key="3">
    <source>
        <dbReference type="EMBL" id="CAG9311354.1"/>
    </source>
</evidence>
<dbReference type="PROSITE" id="PS51420">
    <property type="entry name" value="RHO"/>
    <property type="match status" value="1"/>
</dbReference>
<dbReference type="SUPFAM" id="SSF52540">
    <property type="entry name" value="P-loop containing nucleoside triphosphate hydrolases"/>
    <property type="match status" value="1"/>
</dbReference>
<feature type="region of interest" description="Disordered" evidence="2">
    <location>
        <begin position="171"/>
        <end position="208"/>
    </location>
</feature>
<comment type="caution">
    <text evidence="3">The sequence shown here is derived from an EMBL/GenBank/DDBJ whole genome shotgun (WGS) entry which is preliminary data.</text>
</comment>
<dbReference type="PRINTS" id="PR00449">
    <property type="entry name" value="RASTRNSFRMNG"/>
</dbReference>
<sequence>MEAAKEYKIVTLGEGRVGKTSLTLKAARNVFHEDEQSTVNANFLIKEITVQGVSIKLNLWDTAGQERFRALAPNYYRGAKGAVIAYDITDRSSFDRVVSWVRELGMQADKDICIVIAGNKCDRESERQISRAEALEYAKKVGVTHFDTSAKTGKGVEEIFQELGRLVYETQQKSAESNQNKRYTSRSNKKVKIQQNQTNEKEKKQCCG</sequence>
<accession>A0AAU9IJQ4</accession>
<feature type="compositionally biased region" description="Polar residues" evidence="2">
    <location>
        <begin position="171"/>
        <end position="182"/>
    </location>
</feature>
<dbReference type="FunFam" id="3.40.50.300:FF:000808">
    <property type="entry name" value="Small GTP-binding protein, putative"/>
    <property type="match status" value="1"/>
</dbReference>
<dbReference type="Gene3D" id="3.40.50.300">
    <property type="entry name" value="P-loop containing nucleotide triphosphate hydrolases"/>
    <property type="match status" value="1"/>
</dbReference>
<feature type="compositionally biased region" description="Basic and acidic residues" evidence="2">
    <location>
        <begin position="199"/>
        <end position="208"/>
    </location>
</feature>
<dbReference type="NCBIfam" id="TIGR00231">
    <property type="entry name" value="small_GTP"/>
    <property type="match status" value="1"/>
</dbReference>
<feature type="compositionally biased region" description="Basic residues" evidence="2">
    <location>
        <begin position="183"/>
        <end position="192"/>
    </location>
</feature>
<dbReference type="SMART" id="SM00173">
    <property type="entry name" value="RAS"/>
    <property type="match status" value="1"/>
</dbReference>
<dbReference type="InterPro" id="IPR005225">
    <property type="entry name" value="Small_GTP-bd"/>
</dbReference>
<keyword evidence="4" id="KW-1185">Reference proteome</keyword>
<dbReference type="PANTHER" id="PTHR47978">
    <property type="match status" value="1"/>
</dbReference>
<dbReference type="InterPro" id="IPR001806">
    <property type="entry name" value="Small_GTPase"/>
</dbReference>
<dbReference type="InterPro" id="IPR027417">
    <property type="entry name" value="P-loop_NTPase"/>
</dbReference>
<dbReference type="Proteomes" id="UP001162131">
    <property type="component" value="Unassembled WGS sequence"/>
</dbReference>
<proteinExistence type="predicted"/>
<dbReference type="Pfam" id="PF00071">
    <property type="entry name" value="Ras"/>
    <property type="match status" value="1"/>
</dbReference>
<evidence type="ECO:0000256" key="2">
    <source>
        <dbReference type="SAM" id="MobiDB-lite"/>
    </source>
</evidence>